<sequence length="41" mass="4817">MIIGGRWWGDKGSLKRLKQLFRLPYWFTKDCLENGSQKTSA</sequence>
<keyword evidence="2" id="KW-1185">Reference proteome</keyword>
<evidence type="ECO:0000313" key="1">
    <source>
        <dbReference type="EMBL" id="EEP68933.1"/>
    </source>
</evidence>
<reference evidence="1" key="1">
    <citation type="submission" date="2009-04" db="EMBL/GenBank/DDBJ databases">
        <authorList>
            <person name="Weinstock G."/>
            <person name="Sodergren E."/>
            <person name="Clifton S."/>
            <person name="Fulton L."/>
            <person name="Fulton B."/>
            <person name="Courtney L."/>
            <person name="Fronick C."/>
            <person name="Harrison M."/>
            <person name="Strong C."/>
            <person name="Farmer C."/>
            <person name="Delahaunty K."/>
            <person name="Markovic C."/>
            <person name="Hall O."/>
            <person name="Minx P."/>
            <person name="Tomlinson C."/>
            <person name="Mitreva M."/>
            <person name="Nelson J."/>
            <person name="Hou S."/>
            <person name="Wollam A."/>
            <person name="Pepin K.H."/>
            <person name="Johnson M."/>
            <person name="Bhonagiri V."/>
            <person name="Nash W.E."/>
            <person name="Warren W."/>
            <person name="Chinwalla A."/>
            <person name="Mardis E.R."/>
            <person name="Wilson R.K."/>
        </authorList>
    </citation>
    <scope>NUCLEOTIDE SEQUENCE [LARGE SCALE GENOMIC DNA]</scope>
    <source>
        <strain evidence="1">ATCC 51147</strain>
    </source>
</reference>
<dbReference type="STRING" id="629741.GCWU000324_00844"/>
<name>C4GFC3_9NEIS</name>
<dbReference type="AlphaFoldDB" id="C4GFC3"/>
<dbReference type="EMBL" id="ACJW02000002">
    <property type="protein sequence ID" value="EEP68933.1"/>
    <property type="molecule type" value="Genomic_DNA"/>
</dbReference>
<gene>
    <name evidence="1" type="ORF">GCWU000324_00844</name>
</gene>
<dbReference type="Proteomes" id="UP000003009">
    <property type="component" value="Unassembled WGS sequence"/>
</dbReference>
<accession>C4GFC3</accession>
<proteinExistence type="predicted"/>
<evidence type="ECO:0000313" key="2">
    <source>
        <dbReference type="Proteomes" id="UP000003009"/>
    </source>
</evidence>
<protein>
    <submittedName>
        <fullName evidence="1">Uncharacterized protein</fullName>
    </submittedName>
</protein>
<organism evidence="1 2">
    <name type="scientific">Kingella oralis ATCC 51147</name>
    <dbReference type="NCBI Taxonomy" id="629741"/>
    <lineage>
        <taxon>Bacteria</taxon>
        <taxon>Pseudomonadati</taxon>
        <taxon>Pseudomonadota</taxon>
        <taxon>Betaproteobacteria</taxon>
        <taxon>Neisseriales</taxon>
        <taxon>Neisseriaceae</taxon>
        <taxon>Kingella</taxon>
    </lineage>
</organism>
<comment type="caution">
    <text evidence="1">The sequence shown here is derived from an EMBL/GenBank/DDBJ whole genome shotgun (WGS) entry which is preliminary data.</text>
</comment>
<dbReference type="HOGENOM" id="CLU_3271397_0_0_4"/>